<keyword evidence="2" id="KW-0238">DNA-binding</keyword>
<dbReference type="Pfam" id="PF07729">
    <property type="entry name" value="FCD"/>
    <property type="match status" value="1"/>
</dbReference>
<dbReference type="InterPro" id="IPR008920">
    <property type="entry name" value="TF_FadR/GntR_C"/>
</dbReference>
<comment type="caution">
    <text evidence="5">The sequence shown here is derived from an EMBL/GenBank/DDBJ whole genome shotgun (WGS) entry which is preliminary data.</text>
</comment>
<evidence type="ECO:0000313" key="5">
    <source>
        <dbReference type="EMBL" id="PWE12658.1"/>
    </source>
</evidence>
<name>A0A2U2BF63_ALCFA</name>
<accession>A0A2U2BF63</accession>
<dbReference type="Pfam" id="PF00392">
    <property type="entry name" value="GntR"/>
    <property type="match status" value="1"/>
</dbReference>
<dbReference type="GeneID" id="29369180"/>
<dbReference type="InterPro" id="IPR000524">
    <property type="entry name" value="Tscrpt_reg_HTH_GntR"/>
</dbReference>
<organism evidence="5 6">
    <name type="scientific">Alcaligenes faecalis</name>
    <dbReference type="NCBI Taxonomy" id="511"/>
    <lineage>
        <taxon>Bacteria</taxon>
        <taxon>Pseudomonadati</taxon>
        <taxon>Pseudomonadota</taxon>
        <taxon>Betaproteobacteria</taxon>
        <taxon>Burkholderiales</taxon>
        <taxon>Alcaligenaceae</taxon>
        <taxon>Alcaligenes</taxon>
    </lineage>
</organism>
<dbReference type="EMBL" id="QEXO01000005">
    <property type="protein sequence ID" value="PWE12658.1"/>
    <property type="molecule type" value="Genomic_DNA"/>
</dbReference>
<keyword evidence="1" id="KW-0805">Transcription regulation</keyword>
<dbReference type="Proteomes" id="UP000245216">
    <property type="component" value="Unassembled WGS sequence"/>
</dbReference>
<protein>
    <submittedName>
        <fullName evidence="5">GntR family transcriptional regulator</fullName>
    </submittedName>
</protein>
<dbReference type="RefSeq" id="WP_045930477.1">
    <property type="nucleotide sequence ID" value="NZ_CAXOJJ010000030.1"/>
</dbReference>
<dbReference type="SUPFAM" id="SSF46785">
    <property type="entry name" value="Winged helix' DNA-binding domain"/>
    <property type="match status" value="1"/>
</dbReference>
<dbReference type="GO" id="GO:0003677">
    <property type="term" value="F:DNA binding"/>
    <property type="evidence" value="ECO:0007669"/>
    <property type="project" value="UniProtKB-KW"/>
</dbReference>
<evidence type="ECO:0000259" key="4">
    <source>
        <dbReference type="PROSITE" id="PS50949"/>
    </source>
</evidence>
<dbReference type="AlphaFoldDB" id="A0A2U2BF63"/>
<feature type="domain" description="HTH gntR-type" evidence="4">
    <location>
        <begin position="13"/>
        <end position="80"/>
    </location>
</feature>
<dbReference type="Gene3D" id="1.10.10.10">
    <property type="entry name" value="Winged helix-like DNA-binding domain superfamily/Winged helix DNA-binding domain"/>
    <property type="match status" value="1"/>
</dbReference>
<evidence type="ECO:0000313" key="6">
    <source>
        <dbReference type="Proteomes" id="UP000245216"/>
    </source>
</evidence>
<sequence length="224" mass="24642">MHAKLSGKLQARPHYVDEVYRILLDAISDGSLAPGSRITQEDIAEQLKVSRSPVLQAIQLLKKDGLLQDAEGRGVMVAPLDLEHIGHLYQVRGALEALATKLAARQSAVLDPDLIRLGRKVARGHDVRAMIEADEAFHKAIYEASGNPMIAESAQVHWVHLRRVMGAVLQSAEQRLSIWDEHEELATAIASGDEAGALAICERHMHNASDKLLTRLQEILEQPV</sequence>
<dbReference type="PANTHER" id="PTHR43537:SF45">
    <property type="entry name" value="GNTR FAMILY REGULATORY PROTEIN"/>
    <property type="match status" value="1"/>
</dbReference>
<evidence type="ECO:0000256" key="2">
    <source>
        <dbReference type="ARBA" id="ARBA00023125"/>
    </source>
</evidence>
<dbReference type="SMART" id="SM00895">
    <property type="entry name" value="FCD"/>
    <property type="match status" value="1"/>
</dbReference>
<dbReference type="InterPro" id="IPR036390">
    <property type="entry name" value="WH_DNA-bd_sf"/>
</dbReference>
<dbReference type="KEGG" id="afa:UZ73_10595"/>
<evidence type="ECO:0000256" key="1">
    <source>
        <dbReference type="ARBA" id="ARBA00023015"/>
    </source>
</evidence>
<dbReference type="CDD" id="cd07377">
    <property type="entry name" value="WHTH_GntR"/>
    <property type="match status" value="1"/>
</dbReference>
<evidence type="ECO:0000256" key="3">
    <source>
        <dbReference type="ARBA" id="ARBA00023163"/>
    </source>
</evidence>
<dbReference type="GO" id="GO:0003700">
    <property type="term" value="F:DNA-binding transcription factor activity"/>
    <property type="evidence" value="ECO:0007669"/>
    <property type="project" value="InterPro"/>
</dbReference>
<dbReference type="PROSITE" id="PS50949">
    <property type="entry name" value="HTH_GNTR"/>
    <property type="match status" value="1"/>
</dbReference>
<reference evidence="5 6" key="2">
    <citation type="submission" date="2018-05" db="EMBL/GenBank/DDBJ databases">
        <authorList>
            <person name="Lanie J.A."/>
            <person name="Ng W.-L."/>
            <person name="Kazmierczak K.M."/>
            <person name="Andrzejewski T.M."/>
            <person name="Davidsen T.M."/>
            <person name="Wayne K.J."/>
            <person name="Tettelin H."/>
            <person name="Glass J.I."/>
            <person name="Rusch D."/>
            <person name="Podicherti R."/>
            <person name="Tsui H.-C.T."/>
            <person name="Winkler M.E."/>
        </authorList>
    </citation>
    <scope>NUCLEOTIDE SEQUENCE [LARGE SCALE GENOMIC DNA]</scope>
    <source>
        <strain evidence="5 6">YBY</strain>
    </source>
</reference>
<keyword evidence="3" id="KW-0804">Transcription</keyword>
<dbReference type="InterPro" id="IPR011711">
    <property type="entry name" value="GntR_C"/>
</dbReference>
<dbReference type="SMART" id="SM00345">
    <property type="entry name" value="HTH_GNTR"/>
    <property type="match status" value="1"/>
</dbReference>
<gene>
    <name evidence="5" type="ORF">DF183_17980</name>
</gene>
<dbReference type="Gene3D" id="1.20.120.530">
    <property type="entry name" value="GntR ligand-binding domain-like"/>
    <property type="match status" value="1"/>
</dbReference>
<dbReference type="InterPro" id="IPR036388">
    <property type="entry name" value="WH-like_DNA-bd_sf"/>
</dbReference>
<dbReference type="STRING" id="511.UZ73_10595"/>
<reference evidence="5 6" key="1">
    <citation type="submission" date="2018-05" db="EMBL/GenBank/DDBJ databases">
        <title>Genome Sequence of an Efficient Indole-Degrading Bacterium, Alcaligenes sp.YBY.</title>
        <authorList>
            <person name="Yang B."/>
        </authorList>
    </citation>
    <scope>NUCLEOTIDE SEQUENCE [LARGE SCALE GENOMIC DNA]</scope>
    <source>
        <strain evidence="5 6">YBY</strain>
    </source>
</reference>
<proteinExistence type="predicted"/>
<dbReference type="PANTHER" id="PTHR43537">
    <property type="entry name" value="TRANSCRIPTIONAL REGULATOR, GNTR FAMILY"/>
    <property type="match status" value="1"/>
</dbReference>
<dbReference type="SUPFAM" id="SSF48008">
    <property type="entry name" value="GntR ligand-binding domain-like"/>
    <property type="match status" value="1"/>
</dbReference>